<evidence type="ECO:0000313" key="1">
    <source>
        <dbReference type="EMBL" id="STY95218.1"/>
    </source>
</evidence>
<gene>
    <name evidence="1" type="ORF">NCTC11091_01011</name>
</gene>
<dbReference type="RefSeq" id="WP_067058619.1">
    <property type="nucleotide sequence ID" value="NZ_MXAO01000050.1"/>
</dbReference>
<sequence length="213" mass="24025">MQDLTAHDFALPILASHAYDDLERAMQQVFAALLDNHRPADNTVLSELAQMHEYGASFLGGHTVIERFTKLNGLAVLRRENGELADRIMAIILSQWLGMASERGLAFLQFVLDMLYPKQNKVTQLWHSKDRALEYPNHLFAEPTNERFLTSRVRVMLDYSIDIKELAELAPTLSRLVPWHVVPDIAVSYDNEPTPIGVAVGMLAFHVADFSPV</sequence>
<reference evidence="1 2" key="1">
    <citation type="submission" date="2018-06" db="EMBL/GenBank/DDBJ databases">
        <authorList>
            <consortium name="Pathogen Informatics"/>
            <person name="Doyle S."/>
        </authorList>
    </citation>
    <scope>NUCLEOTIDE SEQUENCE [LARGE SCALE GENOMIC DNA]</scope>
    <source>
        <strain evidence="1 2">NCTC11091</strain>
    </source>
</reference>
<protein>
    <submittedName>
        <fullName evidence="1">Uncharacterized protein</fullName>
    </submittedName>
</protein>
<accession>A0A378Q4U3</accession>
<name>A0A378Q4U3_9GAMM</name>
<dbReference type="EMBL" id="UGQA01000001">
    <property type="protein sequence ID" value="STY95218.1"/>
    <property type="molecule type" value="Genomic_DNA"/>
</dbReference>
<evidence type="ECO:0000313" key="2">
    <source>
        <dbReference type="Proteomes" id="UP000255193"/>
    </source>
</evidence>
<organism evidence="1 2">
    <name type="scientific">Faucicola atlantae</name>
    <dbReference type="NCBI Taxonomy" id="34059"/>
    <lineage>
        <taxon>Bacteria</taxon>
        <taxon>Pseudomonadati</taxon>
        <taxon>Pseudomonadota</taxon>
        <taxon>Gammaproteobacteria</taxon>
        <taxon>Moraxellales</taxon>
        <taxon>Moraxellaceae</taxon>
        <taxon>Faucicola</taxon>
    </lineage>
</organism>
<dbReference type="AlphaFoldDB" id="A0A378Q4U3"/>
<proteinExistence type="predicted"/>
<dbReference type="Proteomes" id="UP000255193">
    <property type="component" value="Unassembled WGS sequence"/>
</dbReference>